<gene>
    <name evidence="2" type="ORF">AAX06_01435</name>
</gene>
<name>A0AAC8PUJ1_9GAMM</name>
<keyword evidence="1" id="KW-0472">Membrane</keyword>
<keyword evidence="1" id="KW-1133">Transmembrane helix</keyword>
<proteinExistence type="predicted"/>
<reference evidence="2 3" key="1">
    <citation type="submission" date="2015-05" db="EMBL/GenBank/DDBJ databases">
        <authorList>
            <person name="Dickey A."/>
            <person name="Clawson M."/>
            <person name="Bono J."/>
            <person name="Loy J.D."/>
        </authorList>
    </citation>
    <scope>NUCLEOTIDE SEQUENCE [LARGE SCALE GENOMIC DNA]</scope>
    <source>
        <strain evidence="2 3">22581</strain>
    </source>
</reference>
<evidence type="ECO:0000256" key="1">
    <source>
        <dbReference type="SAM" id="Phobius"/>
    </source>
</evidence>
<feature type="transmembrane region" description="Helical" evidence="1">
    <location>
        <begin position="29"/>
        <end position="48"/>
    </location>
</feature>
<sequence length="67" mass="7464">MSIEPNFNINCDVSKAVKEINDGRNFRRWSYAILTLALGFLCVFALFWKGGDIASGVADLIRALQGR</sequence>
<evidence type="ECO:0000313" key="2">
    <source>
        <dbReference type="EMBL" id="AKG07061.1"/>
    </source>
</evidence>
<keyword evidence="1" id="KW-0812">Transmembrane</keyword>
<accession>A0AAC8PUJ1</accession>
<dbReference type="RefSeq" id="WP_046699119.1">
    <property type="nucleotide sequence ID" value="NZ_CP011376.1"/>
</dbReference>
<dbReference type="Proteomes" id="UP000077465">
    <property type="component" value="Chromosome"/>
</dbReference>
<dbReference type="EMBL" id="CP011376">
    <property type="protein sequence ID" value="AKG07061.1"/>
    <property type="molecule type" value="Genomic_DNA"/>
</dbReference>
<organism evidence="2 3">
    <name type="scientific">Moraxella bovoculi</name>
    <dbReference type="NCBI Taxonomy" id="386891"/>
    <lineage>
        <taxon>Bacteria</taxon>
        <taxon>Pseudomonadati</taxon>
        <taxon>Pseudomonadota</taxon>
        <taxon>Gammaproteobacteria</taxon>
        <taxon>Moraxellales</taxon>
        <taxon>Moraxellaceae</taxon>
        <taxon>Moraxella</taxon>
    </lineage>
</organism>
<dbReference type="AlphaFoldDB" id="A0AAC8PUJ1"/>
<evidence type="ECO:0000313" key="3">
    <source>
        <dbReference type="Proteomes" id="UP000077465"/>
    </source>
</evidence>
<protein>
    <submittedName>
        <fullName evidence="2">Uncharacterized protein</fullName>
    </submittedName>
</protein>